<dbReference type="AlphaFoldDB" id="A0A154BT23"/>
<evidence type="ECO:0000313" key="1">
    <source>
        <dbReference type="EMBL" id="KYZ77081.1"/>
    </source>
</evidence>
<comment type="caution">
    <text evidence="1">The sequence shown here is derived from an EMBL/GenBank/DDBJ whole genome shotgun (WGS) entry which is preliminary data.</text>
</comment>
<gene>
    <name evidence="1" type="ORF">AXX12_02800</name>
</gene>
<dbReference type="OrthoDB" id="1681551at2"/>
<name>A0A154BT23_ANASB</name>
<reference evidence="1 2" key="1">
    <citation type="submission" date="2016-02" db="EMBL/GenBank/DDBJ databases">
        <title>Anaerosporomusa subterraneum gen. nov., sp. nov., a spore-forming obligate anaerobe isolated from saprolite.</title>
        <authorList>
            <person name="Choi J.K."/>
            <person name="Shah M."/>
            <person name="Yee N."/>
        </authorList>
    </citation>
    <scope>NUCLEOTIDE SEQUENCE [LARGE SCALE GENOMIC DNA]</scope>
    <source>
        <strain evidence="1 2">RU4</strain>
    </source>
</reference>
<dbReference type="STRING" id="1794912.AXX12_02800"/>
<proteinExistence type="predicted"/>
<dbReference type="EMBL" id="LSGP01000013">
    <property type="protein sequence ID" value="KYZ77081.1"/>
    <property type="molecule type" value="Genomic_DNA"/>
</dbReference>
<evidence type="ECO:0000313" key="2">
    <source>
        <dbReference type="Proteomes" id="UP000076268"/>
    </source>
</evidence>
<accession>A0A154BT23</accession>
<dbReference type="RefSeq" id="WP_066238754.1">
    <property type="nucleotide sequence ID" value="NZ_LSGP01000013.1"/>
</dbReference>
<organism evidence="1 2">
    <name type="scientific">Anaerosporomusa subterranea</name>
    <dbReference type="NCBI Taxonomy" id="1794912"/>
    <lineage>
        <taxon>Bacteria</taxon>
        <taxon>Bacillati</taxon>
        <taxon>Bacillota</taxon>
        <taxon>Negativicutes</taxon>
        <taxon>Acetonemataceae</taxon>
        <taxon>Anaerosporomusa</taxon>
    </lineage>
</organism>
<keyword evidence="2" id="KW-1185">Reference proteome</keyword>
<protein>
    <submittedName>
        <fullName evidence="1">Uncharacterized protein</fullName>
    </submittedName>
</protein>
<dbReference type="Proteomes" id="UP000076268">
    <property type="component" value="Unassembled WGS sequence"/>
</dbReference>
<sequence>MEDTQLISLTSSNETGMQDILALMQIQNNYINQLYSMIISACADAQVAANKEFIDFTHHFVKFVQHQSSSMGFSQALDTIRVYHFALLELLLDNQIVAAAEQLELAITSLELAKTAPRTLANPQMIVLHYGMDLLEEAQLKIITLLEELVAVSRRGQLQN</sequence>